<evidence type="ECO:0000256" key="3">
    <source>
        <dbReference type="RuleBase" id="RU003718"/>
    </source>
</evidence>
<keyword evidence="3" id="KW-0328">Glycosyltransferase</keyword>
<proteinExistence type="inferred from homology"/>
<feature type="coiled-coil region" evidence="4">
    <location>
        <begin position="202"/>
        <end position="229"/>
    </location>
</feature>
<dbReference type="PANTHER" id="PTHR48047">
    <property type="entry name" value="GLYCOSYLTRANSFERASE"/>
    <property type="match status" value="1"/>
</dbReference>
<dbReference type="Proteomes" id="UP000631114">
    <property type="component" value="Unassembled WGS sequence"/>
</dbReference>
<dbReference type="InterPro" id="IPR035595">
    <property type="entry name" value="UDP_glycos_trans_CS"/>
</dbReference>
<organism evidence="5 6">
    <name type="scientific">Coptis chinensis</name>
    <dbReference type="NCBI Taxonomy" id="261450"/>
    <lineage>
        <taxon>Eukaryota</taxon>
        <taxon>Viridiplantae</taxon>
        <taxon>Streptophyta</taxon>
        <taxon>Embryophyta</taxon>
        <taxon>Tracheophyta</taxon>
        <taxon>Spermatophyta</taxon>
        <taxon>Magnoliopsida</taxon>
        <taxon>Ranunculales</taxon>
        <taxon>Ranunculaceae</taxon>
        <taxon>Coptidoideae</taxon>
        <taxon>Coptis</taxon>
    </lineage>
</organism>
<dbReference type="SUPFAM" id="SSF53756">
    <property type="entry name" value="UDP-Glycosyltransferase/glycogen phosphorylase"/>
    <property type="match status" value="1"/>
</dbReference>
<evidence type="ECO:0000313" key="6">
    <source>
        <dbReference type="Proteomes" id="UP000631114"/>
    </source>
</evidence>
<dbReference type="Gene3D" id="3.40.50.2000">
    <property type="entry name" value="Glycogen Phosphorylase B"/>
    <property type="match status" value="1"/>
</dbReference>
<dbReference type="OrthoDB" id="5835829at2759"/>
<comment type="similarity">
    <text evidence="1 3">Belongs to the UDP-glycosyltransferase family.</text>
</comment>
<keyword evidence="2 3" id="KW-0808">Transferase</keyword>
<keyword evidence="4" id="KW-0175">Coiled coil</keyword>
<evidence type="ECO:0000256" key="2">
    <source>
        <dbReference type="ARBA" id="ARBA00022679"/>
    </source>
</evidence>
<dbReference type="PROSITE" id="PS00375">
    <property type="entry name" value="UDPGT"/>
    <property type="match status" value="1"/>
</dbReference>
<reference evidence="5 6" key="1">
    <citation type="submission" date="2020-10" db="EMBL/GenBank/DDBJ databases">
        <title>The Coptis chinensis genome and diversification of protoberbering-type alkaloids.</title>
        <authorList>
            <person name="Wang B."/>
            <person name="Shu S."/>
            <person name="Song C."/>
            <person name="Liu Y."/>
        </authorList>
    </citation>
    <scope>NUCLEOTIDE SEQUENCE [LARGE SCALE GENOMIC DNA]</scope>
    <source>
        <strain evidence="5">HL-2020</strain>
        <tissue evidence="5">Leaf</tissue>
    </source>
</reference>
<name>A0A835LL72_9MAGN</name>
<comment type="caution">
    <text evidence="5">The sequence shown here is derived from an EMBL/GenBank/DDBJ whole genome shotgun (WGS) entry which is preliminary data.</text>
</comment>
<evidence type="ECO:0000256" key="4">
    <source>
        <dbReference type="SAM" id="Coils"/>
    </source>
</evidence>
<accession>A0A835LL72</accession>
<evidence type="ECO:0000313" key="5">
    <source>
        <dbReference type="EMBL" id="KAF9599005.1"/>
    </source>
</evidence>
<dbReference type="AlphaFoldDB" id="A0A835LL72"/>
<dbReference type="GO" id="GO:0035251">
    <property type="term" value="F:UDP-glucosyltransferase activity"/>
    <property type="evidence" value="ECO:0007669"/>
    <property type="project" value="TreeGrafter"/>
</dbReference>
<dbReference type="InterPro" id="IPR002213">
    <property type="entry name" value="UDP_glucos_trans"/>
</dbReference>
<sequence>MYIKEYQKVKKNKVWHVGPVSLYNKEVVDKVERGDKATVNANHCLRWLDSRNPNSVVYVCLGSLCRLVPAQFMEIGLGLEASQCSFIWVIKSGERYKELEKWLSDEKFEERTKNRGLVIKGWAPQVLILSHQAIGGFLTHCGWNSTLEGVCAGVPMLTWPMFADQFINEKLIVQVLSIGVPVEVSDPVPWGEEDKGGILVTKQQVQRAVNRLMDENNEGEGRRKRARELAEMASKAMEEGGSSHLSLTLLIEDIKDQASKRESEQTLNNEDKKGN</sequence>
<evidence type="ECO:0000256" key="1">
    <source>
        <dbReference type="ARBA" id="ARBA00009995"/>
    </source>
</evidence>
<keyword evidence="6" id="KW-1185">Reference proteome</keyword>
<dbReference type="FunFam" id="3.40.50.2000:FF:000047">
    <property type="entry name" value="Glycosyltransferase"/>
    <property type="match status" value="1"/>
</dbReference>
<gene>
    <name evidence="5" type="ORF">IFM89_033350</name>
</gene>
<dbReference type="EMBL" id="JADFTS010000007">
    <property type="protein sequence ID" value="KAF9599005.1"/>
    <property type="molecule type" value="Genomic_DNA"/>
</dbReference>
<protein>
    <submittedName>
        <fullName evidence="5">Uncharacterized protein</fullName>
    </submittedName>
</protein>
<dbReference type="CDD" id="cd03784">
    <property type="entry name" value="GT1_Gtf-like"/>
    <property type="match status" value="1"/>
</dbReference>
<dbReference type="Pfam" id="PF00201">
    <property type="entry name" value="UDPGT"/>
    <property type="match status" value="1"/>
</dbReference>
<dbReference type="PANTHER" id="PTHR48047:SF182">
    <property type="entry name" value="GLYCOSYLTRANSFERASE"/>
    <property type="match status" value="1"/>
</dbReference>